<dbReference type="EMBL" id="JBJURJ010000007">
    <property type="protein sequence ID" value="MFM9329215.1"/>
    <property type="molecule type" value="Genomic_DNA"/>
</dbReference>
<proteinExistence type="predicted"/>
<evidence type="ECO:0000313" key="2">
    <source>
        <dbReference type="Proteomes" id="UP001631969"/>
    </source>
</evidence>
<organism evidence="1 2">
    <name type="scientific">Paenibacillus mesotrionivorans</name>
    <dbReference type="NCBI Taxonomy" id="3160968"/>
    <lineage>
        <taxon>Bacteria</taxon>
        <taxon>Bacillati</taxon>
        <taxon>Bacillota</taxon>
        <taxon>Bacilli</taxon>
        <taxon>Bacillales</taxon>
        <taxon>Paenibacillaceae</taxon>
        <taxon>Paenibacillus</taxon>
    </lineage>
</organism>
<gene>
    <name evidence="1" type="ORF">ACI1P1_13045</name>
</gene>
<name>A0ACC7NYT1_9BACL</name>
<comment type="caution">
    <text evidence="1">The sequence shown here is derived from an EMBL/GenBank/DDBJ whole genome shotgun (WGS) entry which is preliminary data.</text>
</comment>
<sequence length="280" mass="31027">MAIRKAEEMTWTEMDGLDREETVCLLPLGPLEEHGPHLPLGTDLLTAEGMVEMAAELLEKEDPASIYLLLPRLWVGHSEGAMHFCGTLSVGTATLKALVTDLCIALTRHGFRKVLLVNHHMDLFHIRALLQAAEEVNRSYATRVVEASSAIFFTGKETAGEREPQGSLHGHEETEIHADVRETSFMLHRHPQLVHPCYRELPPVRIRIAEELQQGHIYFDEMGAAEGYMGSPAQATAALGAAHLEAGARAIADLARRLVRNEDIVQIGPHMERVLRHLPG</sequence>
<evidence type="ECO:0000313" key="1">
    <source>
        <dbReference type="EMBL" id="MFM9329215.1"/>
    </source>
</evidence>
<protein>
    <submittedName>
        <fullName evidence="1">Creatininase family protein</fullName>
    </submittedName>
</protein>
<keyword evidence="2" id="KW-1185">Reference proteome</keyword>
<dbReference type="Proteomes" id="UP001631969">
    <property type="component" value="Unassembled WGS sequence"/>
</dbReference>
<reference evidence="1" key="1">
    <citation type="submission" date="2024-12" db="EMBL/GenBank/DDBJ databases">
        <authorList>
            <person name="Wu N."/>
        </authorList>
    </citation>
    <scope>NUCLEOTIDE SEQUENCE</scope>
    <source>
        <strain evidence="1">P15</strain>
    </source>
</reference>
<accession>A0ACC7NYT1</accession>